<dbReference type="Gene3D" id="3.40.50.1820">
    <property type="entry name" value="alpha/beta hydrolase"/>
    <property type="match status" value="1"/>
</dbReference>
<evidence type="ECO:0000259" key="1">
    <source>
        <dbReference type="Pfam" id="PF00561"/>
    </source>
</evidence>
<evidence type="ECO:0000313" key="3">
    <source>
        <dbReference type="Proteomes" id="UP000295367"/>
    </source>
</evidence>
<dbReference type="PANTHER" id="PTHR43194">
    <property type="entry name" value="HYDROLASE ALPHA/BETA FOLD FAMILY"/>
    <property type="match status" value="1"/>
</dbReference>
<name>A0A4V2W1W9_9PROT</name>
<dbReference type="Proteomes" id="UP000295367">
    <property type="component" value="Unassembled WGS sequence"/>
</dbReference>
<sequence>MEERTIDTCVGRISLTIDHRGTGVPIIFLHGVFLDKSLWFEVSNDLPEITRIFIDMPAHGVSGDVGHDWVLEDCVEMLMQIINELKLDTCFLIGQSWGSMTALRAATKYPERFEALGLFNMPFKKTTGLRRLGFIFQKVMLYFPRFYAKQAAKSLYSREILHKRPELLIQMQDRLSKRSLQELSRVINAVILMPEDATHWINELQIPALAVIGQEDYVGKPPKLETWTVPGGHISPHESIEKVKAAILKVLDMKKR</sequence>
<comment type="caution">
    <text evidence="2">The sequence shown here is derived from an EMBL/GenBank/DDBJ whole genome shotgun (WGS) entry which is preliminary data.</text>
</comment>
<dbReference type="InterPro" id="IPR000073">
    <property type="entry name" value="AB_hydrolase_1"/>
</dbReference>
<dbReference type="EMBL" id="SMCO01000008">
    <property type="protein sequence ID" value="TCV85839.1"/>
    <property type="molecule type" value="Genomic_DNA"/>
</dbReference>
<reference evidence="2 3" key="1">
    <citation type="submission" date="2019-03" db="EMBL/GenBank/DDBJ databases">
        <title>Genomic Encyclopedia of Type Strains, Phase IV (KMG-IV): sequencing the most valuable type-strain genomes for metagenomic binning, comparative biology and taxonomic classification.</title>
        <authorList>
            <person name="Goeker M."/>
        </authorList>
    </citation>
    <scope>NUCLEOTIDE SEQUENCE [LARGE SCALE GENOMIC DNA]</scope>
    <source>
        <strain evidence="2 3">DSM 100309</strain>
    </source>
</reference>
<accession>A0A4V2W1W9</accession>
<proteinExistence type="predicted"/>
<organism evidence="2 3">
    <name type="scientific">Sulfurirhabdus autotrophica</name>
    <dbReference type="NCBI Taxonomy" id="1706046"/>
    <lineage>
        <taxon>Bacteria</taxon>
        <taxon>Pseudomonadati</taxon>
        <taxon>Pseudomonadota</taxon>
        <taxon>Betaproteobacteria</taxon>
        <taxon>Nitrosomonadales</taxon>
        <taxon>Sulfuricellaceae</taxon>
        <taxon>Sulfurirhabdus</taxon>
    </lineage>
</organism>
<evidence type="ECO:0000313" key="2">
    <source>
        <dbReference type="EMBL" id="TCV85839.1"/>
    </source>
</evidence>
<keyword evidence="3" id="KW-1185">Reference proteome</keyword>
<gene>
    <name evidence="2" type="ORF">EDC63_10847</name>
</gene>
<dbReference type="SUPFAM" id="SSF53474">
    <property type="entry name" value="alpha/beta-Hydrolases"/>
    <property type="match status" value="1"/>
</dbReference>
<dbReference type="InterPro" id="IPR029058">
    <property type="entry name" value="AB_hydrolase_fold"/>
</dbReference>
<dbReference type="PANTHER" id="PTHR43194:SF2">
    <property type="entry name" value="PEROXISOMAL MEMBRANE PROTEIN LPX1"/>
    <property type="match status" value="1"/>
</dbReference>
<feature type="domain" description="AB hydrolase-1" evidence="1">
    <location>
        <begin position="25"/>
        <end position="121"/>
    </location>
</feature>
<protein>
    <submittedName>
        <fullName evidence="2">Pimeloyl-ACP methyl ester carboxylesterase</fullName>
    </submittedName>
</protein>
<dbReference type="Pfam" id="PF00561">
    <property type="entry name" value="Abhydrolase_1"/>
    <property type="match status" value="1"/>
</dbReference>
<dbReference type="AlphaFoldDB" id="A0A4V2W1W9"/>
<dbReference type="InterPro" id="IPR050228">
    <property type="entry name" value="Carboxylesterase_BioH"/>
</dbReference>
<dbReference type="RefSeq" id="WP_165922964.1">
    <property type="nucleotide sequence ID" value="NZ_BHVT01000037.1"/>
</dbReference>